<gene>
    <name evidence="2" type="ORF">FH608_031470</name>
</gene>
<dbReference type="SUPFAM" id="SSF109998">
    <property type="entry name" value="Triger factor/SurA peptide-binding domain-like"/>
    <property type="match status" value="1"/>
</dbReference>
<comment type="caution">
    <text evidence="2">The sequence shown here is derived from an EMBL/GenBank/DDBJ whole genome shotgun (WGS) entry which is preliminary data.</text>
</comment>
<name>A0A5C4VJV6_9ACTN</name>
<feature type="region of interest" description="Disordered" evidence="1">
    <location>
        <begin position="197"/>
        <end position="226"/>
    </location>
</feature>
<dbReference type="EMBL" id="VDLX02000013">
    <property type="protein sequence ID" value="KAB8191129.1"/>
    <property type="molecule type" value="Genomic_DNA"/>
</dbReference>
<protein>
    <submittedName>
        <fullName evidence="2">Uncharacterized protein</fullName>
    </submittedName>
</protein>
<evidence type="ECO:0000313" key="3">
    <source>
        <dbReference type="Proteomes" id="UP000312512"/>
    </source>
</evidence>
<reference evidence="2 3" key="1">
    <citation type="submission" date="2019-10" db="EMBL/GenBank/DDBJ databases">
        <title>Nonomuraea sp. nov., isolated from Phyllanthus amarus.</title>
        <authorList>
            <person name="Klykleung N."/>
            <person name="Tanasupawat S."/>
        </authorList>
    </citation>
    <scope>NUCLEOTIDE SEQUENCE [LARGE SCALE GENOMIC DNA]</scope>
    <source>
        <strain evidence="2 3">PA1-10</strain>
    </source>
</reference>
<dbReference type="Pfam" id="PF13624">
    <property type="entry name" value="SurA_N_3"/>
    <property type="match status" value="1"/>
</dbReference>
<dbReference type="Gene3D" id="1.10.4030.10">
    <property type="entry name" value="Porin chaperone SurA, peptide-binding domain"/>
    <property type="match status" value="1"/>
</dbReference>
<dbReference type="OrthoDB" id="3212108at2"/>
<dbReference type="Proteomes" id="UP000312512">
    <property type="component" value="Unassembled WGS sequence"/>
</dbReference>
<proteinExistence type="predicted"/>
<accession>A0A5C4VJV6</accession>
<dbReference type="InterPro" id="IPR027304">
    <property type="entry name" value="Trigger_fact/SurA_dom_sf"/>
</dbReference>
<evidence type="ECO:0000256" key="1">
    <source>
        <dbReference type="SAM" id="MobiDB-lite"/>
    </source>
</evidence>
<evidence type="ECO:0000313" key="2">
    <source>
        <dbReference type="EMBL" id="KAB8191129.1"/>
    </source>
</evidence>
<keyword evidence="3" id="KW-1185">Reference proteome</keyword>
<organism evidence="2 3">
    <name type="scientific">Nonomuraea phyllanthi</name>
    <dbReference type="NCBI Taxonomy" id="2219224"/>
    <lineage>
        <taxon>Bacteria</taxon>
        <taxon>Bacillati</taxon>
        <taxon>Actinomycetota</taxon>
        <taxon>Actinomycetes</taxon>
        <taxon>Streptosporangiales</taxon>
        <taxon>Streptosporangiaceae</taxon>
        <taxon>Nonomuraea</taxon>
    </lineage>
</organism>
<sequence length="226" mass="23795">MVRRPGRGAVPRASAGKLAAVFGRKGTHVKSIRVAVAAAAVGIALTACSSPMQAGAAAVVGNERISTTQLNSEVQAYVAALKKNNLDESALGVPVTQYVLQRLADMSAARQLMARRNVQVTDKEIDAKLQDPGQYQSPEINLLALGVAPTYAREFARTSVGIAKLSQAAGEGGTDQLRKEYASIKSTFNPRFGVVNTTPSQENPSLFVDAGRFGKATSQQAPQQQG</sequence>
<accession>A0A5P9Z4N2</accession>
<dbReference type="AlphaFoldDB" id="A0A5C4VJV6"/>
<feature type="compositionally biased region" description="Polar residues" evidence="1">
    <location>
        <begin position="216"/>
        <end position="226"/>
    </location>
</feature>